<dbReference type="EMBL" id="ACFW01000015">
    <property type="protein sequence ID" value="EER28240.1"/>
    <property type="molecule type" value="Genomic_DNA"/>
</dbReference>
<dbReference type="VEuPathDB" id="FungiDB:CPC735_061130"/>
<name>C5P3H2_COCP7</name>
<dbReference type="HOGENOM" id="CLU_1255870_0_0_1"/>
<dbReference type="Proteomes" id="UP000009084">
    <property type="component" value="Unassembled WGS sequence"/>
</dbReference>
<comment type="caution">
    <text evidence="1">The sequence shown here is derived from an EMBL/GenBank/DDBJ whole genome shotgun (WGS) entry which is preliminary data.</text>
</comment>
<reference evidence="1 2" key="1">
    <citation type="journal article" date="2009" name="Genome Res.">
        <title>Comparative genomic analyses of the human fungal pathogens Coccidioides and their relatives.</title>
        <authorList>
            <person name="Sharpton T.J."/>
            <person name="Stajich J.E."/>
            <person name="Rounsley S.D."/>
            <person name="Gardner M.J."/>
            <person name="Wortman J.R."/>
            <person name="Jordar V.S."/>
            <person name="Maiti R."/>
            <person name="Kodira C.D."/>
            <person name="Neafsey D.E."/>
            <person name="Zeng Q."/>
            <person name="Hung C.-Y."/>
            <person name="McMahan C."/>
            <person name="Muszewska A."/>
            <person name="Grynberg M."/>
            <person name="Mandel M.A."/>
            <person name="Kellner E.M."/>
            <person name="Barker B.M."/>
            <person name="Galgiani J.N."/>
            <person name="Orbach M.J."/>
            <person name="Kirkland T.N."/>
            <person name="Cole G.T."/>
            <person name="Henn M.R."/>
            <person name="Birren B.W."/>
            <person name="Taylor J.W."/>
        </authorList>
    </citation>
    <scope>NUCLEOTIDE SEQUENCE [LARGE SCALE GENOMIC DNA]</scope>
    <source>
        <strain evidence="2">C735</strain>
    </source>
</reference>
<accession>C5P3H2</accession>
<dbReference type="Gene3D" id="2.60.270.20">
    <property type="entry name" value="Cytolysin/lectin"/>
    <property type="match status" value="1"/>
</dbReference>
<sequence length="220" mass="24492">MAYSISFSIVDSTGDEFNVVKESGWHYEGTAHNGRNLEPAISYIWEVGVLLECYDSSRRLKRHDATAKDFHPRYYTGGGAQQLRDQSPNCKATISDGTVIKLNFSVTEGNRLRADLKIGEGPILFSGQNHVKNDLGPDVKSITVYFIERTPVEIPTGAVKILKGRSNQCIVKYNNGTRRRCDISIGYQFKEFVDVNITPYGNDIRAKSPAGIGGEWKLVV</sequence>
<protein>
    <submittedName>
        <fullName evidence="1">Uncharacterized protein</fullName>
    </submittedName>
</protein>
<organism evidence="1 2">
    <name type="scientific">Coccidioides posadasii (strain C735)</name>
    <name type="common">Valley fever fungus</name>
    <dbReference type="NCBI Taxonomy" id="222929"/>
    <lineage>
        <taxon>Eukaryota</taxon>
        <taxon>Fungi</taxon>
        <taxon>Dikarya</taxon>
        <taxon>Ascomycota</taxon>
        <taxon>Pezizomycotina</taxon>
        <taxon>Eurotiomycetes</taxon>
        <taxon>Eurotiomycetidae</taxon>
        <taxon>Onygenales</taxon>
        <taxon>Onygenaceae</taxon>
        <taxon>Coccidioides</taxon>
    </lineage>
</organism>
<dbReference type="AlphaFoldDB" id="C5P3H2"/>
<proteinExistence type="predicted"/>
<dbReference type="OrthoDB" id="10445039at2759"/>
<evidence type="ECO:0000313" key="1">
    <source>
        <dbReference type="EMBL" id="EER28240.1"/>
    </source>
</evidence>
<evidence type="ECO:0000313" key="2">
    <source>
        <dbReference type="Proteomes" id="UP000009084"/>
    </source>
</evidence>
<gene>
    <name evidence="1" type="ORF">CPC735_061130</name>
</gene>
<dbReference type="InterPro" id="IPR015926">
    <property type="entry name" value="Cytolysin/lectin"/>
</dbReference>